<evidence type="ECO:0008006" key="4">
    <source>
        <dbReference type="Google" id="ProtNLM"/>
    </source>
</evidence>
<proteinExistence type="predicted"/>
<evidence type="ECO:0000313" key="2">
    <source>
        <dbReference type="EMBL" id="CCO22443.1"/>
    </source>
</evidence>
<dbReference type="PATRIC" id="fig|1121451.3.peg.426"/>
<dbReference type="AlphaFoldDB" id="L0R6V4"/>
<name>L0R6V4_9BACT</name>
<evidence type="ECO:0000256" key="1">
    <source>
        <dbReference type="SAM" id="SignalP"/>
    </source>
</evidence>
<dbReference type="OrthoDB" id="5459194at2"/>
<keyword evidence="3" id="KW-1185">Reference proteome</keyword>
<sequence length="92" mass="10262">MKKTILVALTLACISGCSSWHNSSIADQSKAAEILARDKAFCNQQNRQNVPVGAETDGAPPEPTTYEAEFSENYASVNYFERCMKERGWEKK</sequence>
<dbReference type="RefSeq" id="WP_015335053.1">
    <property type="nucleotide sequence ID" value="NC_020055.1"/>
</dbReference>
<dbReference type="eggNOG" id="ENOG5030XEG">
    <property type="taxonomic scope" value="Bacteria"/>
</dbReference>
<keyword evidence="1" id="KW-0732">Signal</keyword>
<gene>
    <name evidence="2" type="ORF">DESAM_20152</name>
</gene>
<organism evidence="2 3">
    <name type="scientific">Maridesulfovibrio hydrothermalis AM13 = DSM 14728</name>
    <dbReference type="NCBI Taxonomy" id="1121451"/>
    <lineage>
        <taxon>Bacteria</taxon>
        <taxon>Pseudomonadati</taxon>
        <taxon>Thermodesulfobacteriota</taxon>
        <taxon>Desulfovibrionia</taxon>
        <taxon>Desulfovibrionales</taxon>
        <taxon>Desulfovibrionaceae</taxon>
        <taxon>Maridesulfovibrio</taxon>
    </lineage>
</organism>
<protein>
    <recommendedName>
        <fullName evidence="4">Lipoprotein</fullName>
    </recommendedName>
</protein>
<feature type="signal peptide" evidence="1">
    <location>
        <begin position="1"/>
        <end position="20"/>
    </location>
</feature>
<dbReference type="EMBL" id="FO203522">
    <property type="protein sequence ID" value="CCO22443.1"/>
    <property type="molecule type" value="Genomic_DNA"/>
</dbReference>
<dbReference type="KEGG" id="dhy:DESAM_20152"/>
<dbReference type="Proteomes" id="UP000010808">
    <property type="component" value="Chromosome"/>
</dbReference>
<reference evidence="2 3" key="1">
    <citation type="submission" date="2012-10" db="EMBL/GenBank/DDBJ databases">
        <authorList>
            <person name="Genoscope - CEA"/>
        </authorList>
    </citation>
    <scope>NUCLEOTIDE SEQUENCE [LARGE SCALE GENOMIC DNA]</scope>
    <source>
        <strain evidence="3">AM13 / DSM 14728</strain>
    </source>
</reference>
<dbReference type="STRING" id="1121451.DESAM_20152"/>
<feature type="chain" id="PRO_5003947638" description="Lipoprotein" evidence="1">
    <location>
        <begin position="21"/>
        <end position="92"/>
    </location>
</feature>
<evidence type="ECO:0000313" key="3">
    <source>
        <dbReference type="Proteomes" id="UP000010808"/>
    </source>
</evidence>
<dbReference type="HOGENOM" id="CLU_2408404_0_0_7"/>
<accession>L0R6V4</accession>